<evidence type="ECO:0000256" key="2">
    <source>
        <dbReference type="ARBA" id="ARBA00005417"/>
    </source>
</evidence>
<evidence type="ECO:0000256" key="6">
    <source>
        <dbReference type="ARBA" id="ARBA00022741"/>
    </source>
</evidence>
<keyword evidence="4" id="KW-1003">Cell membrane</keyword>
<proteinExistence type="inferred from homology"/>
<evidence type="ECO:0000259" key="11">
    <source>
        <dbReference type="PROSITE" id="PS50893"/>
    </source>
</evidence>
<dbReference type="SUPFAM" id="SSF90123">
    <property type="entry name" value="ABC transporter transmembrane region"/>
    <property type="match status" value="1"/>
</dbReference>
<feature type="transmembrane region" description="Helical" evidence="10">
    <location>
        <begin position="176"/>
        <end position="194"/>
    </location>
</feature>
<evidence type="ECO:0000256" key="8">
    <source>
        <dbReference type="ARBA" id="ARBA00022989"/>
    </source>
</evidence>
<evidence type="ECO:0000259" key="12">
    <source>
        <dbReference type="PROSITE" id="PS50929"/>
    </source>
</evidence>
<evidence type="ECO:0000256" key="10">
    <source>
        <dbReference type="SAM" id="Phobius"/>
    </source>
</evidence>
<feature type="domain" description="ABC transmembrane type-1" evidence="12">
    <location>
        <begin position="29"/>
        <end position="327"/>
    </location>
</feature>
<evidence type="ECO:0000256" key="4">
    <source>
        <dbReference type="ARBA" id="ARBA00022475"/>
    </source>
</evidence>
<dbReference type="InterPro" id="IPR027417">
    <property type="entry name" value="P-loop_NTPase"/>
</dbReference>
<dbReference type="GO" id="GO:0015421">
    <property type="term" value="F:ABC-type oligopeptide transporter activity"/>
    <property type="evidence" value="ECO:0007669"/>
    <property type="project" value="TreeGrafter"/>
</dbReference>
<dbReference type="Pfam" id="PF00005">
    <property type="entry name" value="ABC_tran"/>
    <property type="match status" value="1"/>
</dbReference>
<organism evidence="13 14">
    <name type="scientific">Mycoplasmopsis columbina SF7</name>
    <dbReference type="NCBI Taxonomy" id="1037410"/>
    <lineage>
        <taxon>Bacteria</taxon>
        <taxon>Bacillati</taxon>
        <taxon>Mycoplasmatota</taxon>
        <taxon>Mycoplasmoidales</taxon>
        <taxon>Metamycoplasmataceae</taxon>
        <taxon>Mycoplasmopsis</taxon>
    </lineage>
</organism>
<name>F9UJZ2_9BACT</name>
<evidence type="ECO:0000313" key="14">
    <source>
        <dbReference type="Proteomes" id="UP000004978"/>
    </source>
</evidence>
<dbReference type="AlphaFoldDB" id="F9UJZ2"/>
<evidence type="ECO:0000256" key="9">
    <source>
        <dbReference type="ARBA" id="ARBA00023136"/>
    </source>
</evidence>
<protein>
    <submittedName>
        <fullName evidence="13">Multidrug resistance ABC transporter</fullName>
    </submittedName>
</protein>
<dbReference type="CDD" id="cd18547">
    <property type="entry name" value="ABC_6TM_Tm288_like"/>
    <property type="match status" value="1"/>
</dbReference>
<dbReference type="InterPro" id="IPR003593">
    <property type="entry name" value="AAA+_ATPase"/>
</dbReference>
<dbReference type="STRING" id="1037410.MCSF7_00994"/>
<evidence type="ECO:0000256" key="5">
    <source>
        <dbReference type="ARBA" id="ARBA00022692"/>
    </source>
</evidence>
<dbReference type="Gene3D" id="3.40.50.300">
    <property type="entry name" value="P-loop containing nucleotide triphosphate hydrolases"/>
    <property type="match status" value="1"/>
</dbReference>
<feature type="transmembrane region" description="Helical" evidence="10">
    <location>
        <begin position="26"/>
        <end position="51"/>
    </location>
</feature>
<dbReference type="eggNOG" id="COG1132">
    <property type="taxonomic scope" value="Bacteria"/>
</dbReference>
<dbReference type="InterPro" id="IPR039421">
    <property type="entry name" value="Type_1_exporter"/>
</dbReference>
<keyword evidence="8 10" id="KW-1133">Transmembrane helix</keyword>
<dbReference type="Proteomes" id="UP000004978">
    <property type="component" value="Unassembled WGS sequence"/>
</dbReference>
<dbReference type="Gene3D" id="1.20.1560.10">
    <property type="entry name" value="ABC transporter type 1, transmembrane domain"/>
    <property type="match status" value="1"/>
</dbReference>
<reference evidence="13 14" key="1">
    <citation type="journal article" date="2013" name="Genome Announc.">
        <title>Genome Sequence of Mycoplasma columbinum Strain SF7.</title>
        <authorList>
            <person name="Guo Z."/>
            <person name="Xu X."/>
            <person name="Zheng Q."/>
            <person name="Li T."/>
            <person name="Kuang S."/>
            <person name="Zhang Z."/>
            <person name="Chen Y."/>
            <person name="Lu X."/>
            <person name="Zhou R."/>
            <person name="Bi D."/>
            <person name="Jin H."/>
        </authorList>
    </citation>
    <scope>NUCLEOTIDE SEQUENCE [LARGE SCALE GENOMIC DNA]</scope>
    <source>
        <strain evidence="13 14">SF7</strain>
    </source>
</reference>
<keyword evidence="6" id="KW-0547">Nucleotide-binding</keyword>
<dbReference type="PROSITE" id="PS00211">
    <property type="entry name" value="ABC_TRANSPORTER_1"/>
    <property type="match status" value="1"/>
</dbReference>
<dbReference type="PANTHER" id="PTHR43394">
    <property type="entry name" value="ATP-DEPENDENT PERMEASE MDL1, MITOCHONDRIAL"/>
    <property type="match status" value="1"/>
</dbReference>
<feature type="domain" description="ABC transporter" evidence="11">
    <location>
        <begin position="361"/>
        <end position="598"/>
    </location>
</feature>
<dbReference type="SUPFAM" id="SSF52540">
    <property type="entry name" value="P-loop containing nucleoside triphosphate hydrolases"/>
    <property type="match status" value="1"/>
</dbReference>
<evidence type="ECO:0000256" key="1">
    <source>
        <dbReference type="ARBA" id="ARBA00004651"/>
    </source>
</evidence>
<dbReference type="InterPro" id="IPR036640">
    <property type="entry name" value="ABC1_TM_sf"/>
</dbReference>
<dbReference type="GO" id="GO:0005524">
    <property type="term" value="F:ATP binding"/>
    <property type="evidence" value="ECO:0007669"/>
    <property type="project" value="UniProtKB-KW"/>
</dbReference>
<dbReference type="InterPro" id="IPR011527">
    <property type="entry name" value="ABC1_TM_dom"/>
</dbReference>
<comment type="similarity">
    <text evidence="2">Belongs to the ABC transporter superfamily.</text>
</comment>
<dbReference type="FunFam" id="3.40.50.300:FF:000221">
    <property type="entry name" value="Multidrug ABC transporter ATP-binding protein"/>
    <property type="match status" value="1"/>
</dbReference>
<dbReference type="PROSITE" id="PS50929">
    <property type="entry name" value="ABC_TM1F"/>
    <property type="match status" value="1"/>
</dbReference>
<dbReference type="InterPro" id="IPR017871">
    <property type="entry name" value="ABC_transporter-like_CS"/>
</dbReference>
<feature type="transmembrane region" description="Helical" evidence="10">
    <location>
        <begin position="301"/>
        <end position="325"/>
    </location>
</feature>
<dbReference type="GO" id="GO:0016887">
    <property type="term" value="F:ATP hydrolysis activity"/>
    <property type="evidence" value="ECO:0007669"/>
    <property type="project" value="InterPro"/>
</dbReference>
<keyword evidence="7" id="KW-0067">ATP-binding</keyword>
<dbReference type="Pfam" id="PF00664">
    <property type="entry name" value="ABC_membrane"/>
    <property type="match status" value="1"/>
</dbReference>
<gene>
    <name evidence="13" type="ORF">MCSF7_00994</name>
</gene>
<evidence type="ECO:0000256" key="7">
    <source>
        <dbReference type="ARBA" id="ARBA00022840"/>
    </source>
</evidence>
<dbReference type="PROSITE" id="PS50893">
    <property type="entry name" value="ABC_TRANSPORTER_2"/>
    <property type="match status" value="1"/>
</dbReference>
<feature type="transmembrane region" description="Helical" evidence="10">
    <location>
        <begin position="150"/>
        <end position="170"/>
    </location>
</feature>
<sequence length="601" mass="68149">MTKNKKITTFSILKNFFSFLEKREKWMVVLGITFAILSSISIVVASFFTGIVITQIFEPSIKEENQFNTQYFVTLTVIMSLLFILYSVFGYLQNRIFVHISLKSATKIRGMAMNKLILMPTAFYDREMTGDLISTLVNDVNNVSNGVTKLLSSLFTNIFTLLFGVISMIFISSVLAIIIVVLTLLFMSITLWWLRKVRPAMIQTQNAFGDLNGYVEEMLRNTKITQTFDAQEKAQKGFNEIAQRIYKHAFIGDFYQRIFEPWFIFVSNTIVIVAIVLALIFKNNNISTYGILYNQADTGFTVALITSIFTFTGNFQALITLVLNLQLGFASSTRVFRLLELNPPTDPVDTVKLPKDVEGMIRFDKVWFKYNPDSASYQLRDASFYAKGGQTIAIVGPTGAGKTTIINLLSKFYYYQRGSITLDGIELNKIDKHDLRDVMAVVLQDSFMFNDTVLNNLKIAKPDATLEEVREVAKMLSADDFIQKMKNGYDTMIENNGLSLSQGERQLLAIVRAILGNKKILILDEATSNVDSNTEKIIQNALQEKIMKGKTSIVIAHRLSTIKNANLILVIENGQIIEKGDHQELMALKGYYWNLYETQFK</sequence>
<keyword evidence="9 10" id="KW-0472">Membrane</keyword>
<dbReference type="EMBL" id="AFXA01000009">
    <property type="protein sequence ID" value="EGV00338.1"/>
    <property type="molecule type" value="Genomic_DNA"/>
</dbReference>
<comment type="caution">
    <text evidence="13">The sequence shown here is derived from an EMBL/GenBank/DDBJ whole genome shotgun (WGS) entry which is preliminary data.</text>
</comment>
<evidence type="ECO:0000256" key="3">
    <source>
        <dbReference type="ARBA" id="ARBA00022448"/>
    </source>
</evidence>
<accession>F9UJZ2</accession>
<dbReference type="PANTHER" id="PTHR43394:SF1">
    <property type="entry name" value="ATP-BINDING CASSETTE SUB-FAMILY B MEMBER 10, MITOCHONDRIAL"/>
    <property type="match status" value="1"/>
</dbReference>
<dbReference type="InterPro" id="IPR003439">
    <property type="entry name" value="ABC_transporter-like_ATP-bd"/>
</dbReference>
<dbReference type="RefSeq" id="WP_006608609.1">
    <property type="nucleotide sequence ID" value="NZ_AFXA01000009.1"/>
</dbReference>
<comment type="subcellular location">
    <subcellularLocation>
        <location evidence="1">Cell membrane</location>
        <topology evidence="1">Multi-pass membrane protein</topology>
    </subcellularLocation>
</comment>
<keyword evidence="5 10" id="KW-0812">Transmembrane</keyword>
<keyword evidence="14" id="KW-1185">Reference proteome</keyword>
<feature type="transmembrane region" description="Helical" evidence="10">
    <location>
        <begin position="71"/>
        <end position="92"/>
    </location>
</feature>
<feature type="transmembrane region" description="Helical" evidence="10">
    <location>
        <begin position="262"/>
        <end position="281"/>
    </location>
</feature>
<evidence type="ECO:0000313" key="13">
    <source>
        <dbReference type="EMBL" id="EGV00338.1"/>
    </source>
</evidence>
<keyword evidence="3" id="KW-0813">Transport</keyword>
<dbReference type="SMART" id="SM00382">
    <property type="entry name" value="AAA"/>
    <property type="match status" value="1"/>
</dbReference>
<dbReference type="GO" id="GO:0005886">
    <property type="term" value="C:plasma membrane"/>
    <property type="evidence" value="ECO:0007669"/>
    <property type="project" value="UniProtKB-SubCell"/>
</dbReference>